<evidence type="ECO:0000313" key="2">
    <source>
        <dbReference type="Proteomes" id="UP000286415"/>
    </source>
</evidence>
<gene>
    <name evidence="1" type="ORF">CSKR_202537</name>
</gene>
<reference evidence="1 2" key="2">
    <citation type="journal article" date="2021" name="Genomics">
        <title>High-quality reference genome for Clonorchis sinensis.</title>
        <authorList>
            <person name="Young N.D."/>
            <person name="Stroehlein A.J."/>
            <person name="Kinkar L."/>
            <person name="Wang T."/>
            <person name="Sohn W.M."/>
            <person name="Chang B.C.H."/>
            <person name="Kaur P."/>
            <person name="Weisz D."/>
            <person name="Dudchenko O."/>
            <person name="Aiden E.L."/>
            <person name="Korhonen P.K."/>
            <person name="Gasser R.B."/>
        </authorList>
    </citation>
    <scope>NUCLEOTIDE SEQUENCE [LARGE SCALE GENOMIC DNA]</scope>
    <source>
        <strain evidence="1">Cs-k2</strain>
    </source>
</reference>
<sequence>MVGRFSQTIHWQCVYENETNQSKNVSSDKSCTVTYWVRITYHLLPERLPFLCPIQSGGTRELASLTEVCERDYEKSGCGGCYTPFRMKLRNPDTPVEGAARYGCLSMLVALLSVSIQIDSLEVWVLETIAAVAINRKPFSASLLLYCIKTFRSEIAQLDGASAHHRTDTWNILLFRFVPFFILIG</sequence>
<dbReference type="AlphaFoldDB" id="A0A8T1MXB6"/>
<dbReference type="EMBL" id="NIRI02000013">
    <property type="protein sequence ID" value="KAG5453512.1"/>
    <property type="molecule type" value="Genomic_DNA"/>
</dbReference>
<organism evidence="1 2">
    <name type="scientific">Clonorchis sinensis</name>
    <name type="common">Chinese liver fluke</name>
    <dbReference type="NCBI Taxonomy" id="79923"/>
    <lineage>
        <taxon>Eukaryota</taxon>
        <taxon>Metazoa</taxon>
        <taxon>Spiralia</taxon>
        <taxon>Lophotrochozoa</taxon>
        <taxon>Platyhelminthes</taxon>
        <taxon>Trematoda</taxon>
        <taxon>Digenea</taxon>
        <taxon>Opisthorchiida</taxon>
        <taxon>Opisthorchiata</taxon>
        <taxon>Opisthorchiidae</taxon>
        <taxon>Clonorchis</taxon>
    </lineage>
</organism>
<evidence type="ECO:0000313" key="1">
    <source>
        <dbReference type="EMBL" id="KAG5453512.1"/>
    </source>
</evidence>
<name>A0A8T1MXB6_CLOSI</name>
<comment type="caution">
    <text evidence="1">The sequence shown here is derived from an EMBL/GenBank/DDBJ whole genome shotgun (WGS) entry which is preliminary data.</text>
</comment>
<protein>
    <submittedName>
        <fullName evidence="1">Uncharacterized protein</fullName>
    </submittedName>
</protein>
<proteinExistence type="predicted"/>
<dbReference type="Proteomes" id="UP000286415">
    <property type="component" value="Unassembled WGS sequence"/>
</dbReference>
<keyword evidence="2" id="KW-1185">Reference proteome</keyword>
<reference evidence="1 2" key="1">
    <citation type="journal article" date="2018" name="Biotechnol. Adv.">
        <title>Improved genomic resources and new bioinformatic workflow for the carcinogenic parasite Clonorchis sinensis: Biotechnological implications.</title>
        <authorList>
            <person name="Wang D."/>
            <person name="Korhonen P.K."/>
            <person name="Gasser R.B."/>
            <person name="Young N.D."/>
        </authorList>
    </citation>
    <scope>NUCLEOTIDE SEQUENCE [LARGE SCALE GENOMIC DNA]</scope>
    <source>
        <strain evidence="1">Cs-k2</strain>
    </source>
</reference>
<accession>A0A8T1MXB6</accession>